<protein>
    <recommendedName>
        <fullName evidence="2 5">peptidylprolyl isomerase</fullName>
        <ecNumber evidence="2 5">5.2.1.8</ecNumber>
    </recommendedName>
</protein>
<name>A0ABM0K5S3_APLCA</name>
<dbReference type="PANTHER" id="PTHR45779">
    <property type="entry name" value="PEPTIDYLPROLYL ISOMERASE"/>
    <property type="match status" value="1"/>
</dbReference>
<dbReference type="EC" id="5.2.1.8" evidence="2 5"/>
<dbReference type="InterPro" id="IPR046357">
    <property type="entry name" value="PPIase_dom_sf"/>
</dbReference>
<evidence type="ECO:0000256" key="6">
    <source>
        <dbReference type="SAM" id="Phobius"/>
    </source>
</evidence>
<feature type="transmembrane region" description="Helical" evidence="6">
    <location>
        <begin position="6"/>
        <end position="28"/>
    </location>
</feature>
<reference evidence="9" key="1">
    <citation type="submission" date="2025-08" db="UniProtKB">
        <authorList>
            <consortium name="RefSeq"/>
        </authorList>
    </citation>
    <scope>IDENTIFICATION</scope>
</reference>
<dbReference type="GeneID" id="101846537"/>
<dbReference type="PANTHER" id="PTHR45779:SF5">
    <property type="entry name" value="PEPTIDYLPROLYL ISOMERASE"/>
    <property type="match status" value="1"/>
</dbReference>
<dbReference type="PROSITE" id="PS50059">
    <property type="entry name" value="FKBP_PPIASE"/>
    <property type="match status" value="1"/>
</dbReference>
<evidence type="ECO:0000313" key="9">
    <source>
        <dbReference type="RefSeq" id="XP_005109386.1"/>
    </source>
</evidence>
<keyword evidence="6" id="KW-0812">Transmembrane</keyword>
<evidence type="ECO:0000256" key="3">
    <source>
        <dbReference type="ARBA" id="ARBA00023110"/>
    </source>
</evidence>
<evidence type="ECO:0000256" key="4">
    <source>
        <dbReference type="ARBA" id="ARBA00023235"/>
    </source>
</evidence>
<gene>
    <name evidence="9" type="primary">LOC101846537</name>
</gene>
<keyword evidence="8" id="KW-1185">Reference proteome</keyword>
<proteinExistence type="predicted"/>
<dbReference type="Pfam" id="PF00254">
    <property type="entry name" value="FKBP_C"/>
    <property type="match status" value="1"/>
</dbReference>
<sequence>MNLVTMSWSGIVNHAFFLYFLFSLHGIAASSKDLQIKTEYEPEECSEKSAMGDTVAVHYTGYLENGKVFDSSIKRNRDPIAFTLGRKQVIDGWEQGLVGMCVGEKRRLVIPPHLAYGESGYPPAIPPQATLLFETTLVSITKNSSSSPYQVEDVLSLVKVLGPPLVIGYLCYYMYSKYKEEAQIAKSLKKQKKKR</sequence>
<evidence type="ECO:0000256" key="2">
    <source>
        <dbReference type="ARBA" id="ARBA00013194"/>
    </source>
</evidence>
<keyword evidence="6" id="KW-0472">Membrane</keyword>
<keyword evidence="6" id="KW-1133">Transmembrane helix</keyword>
<evidence type="ECO:0000259" key="7">
    <source>
        <dbReference type="PROSITE" id="PS50059"/>
    </source>
</evidence>
<dbReference type="InterPro" id="IPR044609">
    <property type="entry name" value="FKBP2/11"/>
</dbReference>
<dbReference type="Gene3D" id="3.10.50.40">
    <property type="match status" value="1"/>
</dbReference>
<keyword evidence="4 5" id="KW-0413">Isomerase</keyword>
<organism evidence="8 9">
    <name type="scientific">Aplysia californica</name>
    <name type="common">California sea hare</name>
    <dbReference type="NCBI Taxonomy" id="6500"/>
    <lineage>
        <taxon>Eukaryota</taxon>
        <taxon>Metazoa</taxon>
        <taxon>Spiralia</taxon>
        <taxon>Lophotrochozoa</taxon>
        <taxon>Mollusca</taxon>
        <taxon>Gastropoda</taxon>
        <taxon>Heterobranchia</taxon>
        <taxon>Euthyneura</taxon>
        <taxon>Tectipleura</taxon>
        <taxon>Aplysiida</taxon>
        <taxon>Aplysioidea</taxon>
        <taxon>Aplysiidae</taxon>
        <taxon>Aplysia</taxon>
    </lineage>
</organism>
<evidence type="ECO:0000256" key="1">
    <source>
        <dbReference type="ARBA" id="ARBA00000971"/>
    </source>
</evidence>
<dbReference type="InterPro" id="IPR001179">
    <property type="entry name" value="PPIase_FKBP_dom"/>
</dbReference>
<comment type="catalytic activity">
    <reaction evidence="1 5">
        <text>[protein]-peptidylproline (omega=180) = [protein]-peptidylproline (omega=0)</text>
        <dbReference type="Rhea" id="RHEA:16237"/>
        <dbReference type="Rhea" id="RHEA-COMP:10747"/>
        <dbReference type="Rhea" id="RHEA-COMP:10748"/>
        <dbReference type="ChEBI" id="CHEBI:83833"/>
        <dbReference type="ChEBI" id="CHEBI:83834"/>
        <dbReference type="EC" id="5.2.1.8"/>
    </reaction>
</comment>
<dbReference type="RefSeq" id="XP_005109386.1">
    <property type="nucleotide sequence ID" value="XM_005109329.3"/>
</dbReference>
<feature type="domain" description="PPIase FKBP-type" evidence="7">
    <location>
        <begin position="52"/>
        <end position="141"/>
    </location>
</feature>
<accession>A0ABM0K5S3</accession>
<keyword evidence="3 5" id="KW-0697">Rotamase</keyword>
<evidence type="ECO:0000256" key="5">
    <source>
        <dbReference type="PROSITE-ProRule" id="PRU00277"/>
    </source>
</evidence>
<dbReference type="SUPFAM" id="SSF54534">
    <property type="entry name" value="FKBP-like"/>
    <property type="match status" value="1"/>
</dbReference>
<evidence type="ECO:0000313" key="8">
    <source>
        <dbReference type="Proteomes" id="UP000694888"/>
    </source>
</evidence>
<dbReference type="Proteomes" id="UP000694888">
    <property type="component" value="Unplaced"/>
</dbReference>